<feature type="transmembrane region" description="Helical" evidence="9">
    <location>
        <begin position="61"/>
        <end position="81"/>
    </location>
</feature>
<proteinExistence type="inferred from homology"/>
<dbReference type="KEGG" id="ela:UCREL1_4854"/>
<dbReference type="InterPro" id="IPR050363">
    <property type="entry name" value="MIP/Aquaporin"/>
</dbReference>
<comment type="similarity">
    <text evidence="2 7">Belongs to the MIP/aquaporin (TC 1.A.8) family.</text>
</comment>
<feature type="compositionally biased region" description="Basic and acidic residues" evidence="8">
    <location>
        <begin position="367"/>
        <end position="386"/>
    </location>
</feature>
<dbReference type="Proteomes" id="UP000012174">
    <property type="component" value="Unassembled WGS sequence"/>
</dbReference>
<reference evidence="11" key="1">
    <citation type="journal article" date="2013" name="Genome Announc.">
        <title>Draft genome sequence of the grapevine dieback fungus Eutypa lata UCR-EL1.</title>
        <authorList>
            <person name="Blanco-Ulate B."/>
            <person name="Rolshausen P.E."/>
            <person name="Cantu D."/>
        </authorList>
    </citation>
    <scope>NUCLEOTIDE SEQUENCE [LARGE SCALE GENOMIC DNA]</scope>
    <source>
        <strain evidence="11">UCR-EL1</strain>
    </source>
</reference>
<dbReference type="EMBL" id="KB706305">
    <property type="protein sequence ID" value="EMR68119.1"/>
    <property type="molecule type" value="Genomic_DNA"/>
</dbReference>
<dbReference type="PANTHER" id="PTHR43829:SF9">
    <property type="entry name" value="AQUAPORIN-9"/>
    <property type="match status" value="1"/>
</dbReference>
<dbReference type="PRINTS" id="PR00783">
    <property type="entry name" value="MINTRINSICP"/>
</dbReference>
<dbReference type="SUPFAM" id="SSF81338">
    <property type="entry name" value="Aquaporin-like"/>
    <property type="match status" value="1"/>
</dbReference>
<dbReference type="PANTHER" id="PTHR43829">
    <property type="entry name" value="AQUAPORIN OR AQUAGLYCEROPORIN RELATED"/>
    <property type="match status" value="1"/>
</dbReference>
<evidence type="ECO:0000313" key="11">
    <source>
        <dbReference type="Proteomes" id="UP000012174"/>
    </source>
</evidence>
<evidence type="ECO:0000256" key="8">
    <source>
        <dbReference type="SAM" id="MobiDB-lite"/>
    </source>
</evidence>
<evidence type="ECO:0000313" key="10">
    <source>
        <dbReference type="EMBL" id="EMR68119.1"/>
    </source>
</evidence>
<keyword evidence="4 7" id="KW-0812">Transmembrane</keyword>
<evidence type="ECO:0000256" key="7">
    <source>
        <dbReference type="RuleBase" id="RU000477"/>
    </source>
</evidence>
<accession>M7SNZ7</accession>
<dbReference type="OMA" id="FTSHHYY"/>
<protein>
    <submittedName>
        <fullName evidence="10">Putative aquaporin 3 protein</fullName>
    </submittedName>
</protein>
<dbReference type="STRING" id="1287681.M7SNZ7"/>
<dbReference type="GO" id="GO:0005886">
    <property type="term" value="C:plasma membrane"/>
    <property type="evidence" value="ECO:0007669"/>
    <property type="project" value="TreeGrafter"/>
</dbReference>
<dbReference type="eggNOG" id="KOG0224">
    <property type="taxonomic scope" value="Eukaryota"/>
</dbReference>
<feature type="compositionally biased region" description="Acidic residues" evidence="8">
    <location>
        <begin position="323"/>
        <end position="335"/>
    </location>
</feature>
<name>M7SNZ7_EUTLA</name>
<comment type="subcellular location">
    <subcellularLocation>
        <location evidence="1">Membrane</location>
        <topology evidence="1">Multi-pass membrane protein</topology>
    </subcellularLocation>
</comment>
<dbReference type="OrthoDB" id="3222at2759"/>
<feature type="compositionally biased region" description="Basic and acidic residues" evidence="8">
    <location>
        <begin position="297"/>
        <end position="310"/>
    </location>
</feature>
<feature type="compositionally biased region" description="Polar residues" evidence="8">
    <location>
        <begin position="351"/>
        <end position="360"/>
    </location>
</feature>
<feature type="region of interest" description="Disordered" evidence="8">
    <location>
        <begin position="297"/>
        <end position="400"/>
    </location>
</feature>
<evidence type="ECO:0000256" key="2">
    <source>
        <dbReference type="ARBA" id="ARBA00006175"/>
    </source>
</evidence>
<feature type="compositionally biased region" description="Basic and acidic residues" evidence="8">
    <location>
        <begin position="336"/>
        <end position="348"/>
    </location>
</feature>
<keyword evidence="11" id="KW-1185">Reference proteome</keyword>
<keyword evidence="5 9" id="KW-1133">Transmembrane helix</keyword>
<evidence type="ECO:0000256" key="6">
    <source>
        <dbReference type="ARBA" id="ARBA00023136"/>
    </source>
</evidence>
<evidence type="ECO:0000256" key="3">
    <source>
        <dbReference type="ARBA" id="ARBA00022448"/>
    </source>
</evidence>
<feature type="transmembrane region" description="Helical" evidence="9">
    <location>
        <begin position="197"/>
        <end position="216"/>
    </location>
</feature>
<keyword evidence="3 7" id="KW-0813">Transport</keyword>
<feature type="transmembrane region" description="Helical" evidence="9">
    <location>
        <begin position="249"/>
        <end position="271"/>
    </location>
</feature>
<dbReference type="GO" id="GO:0015250">
    <property type="term" value="F:water channel activity"/>
    <property type="evidence" value="ECO:0007669"/>
    <property type="project" value="TreeGrafter"/>
</dbReference>
<dbReference type="Pfam" id="PF00230">
    <property type="entry name" value="MIP"/>
    <property type="match status" value="1"/>
</dbReference>
<dbReference type="Gene3D" id="1.20.1080.10">
    <property type="entry name" value="Glycerol uptake facilitator protein"/>
    <property type="match status" value="1"/>
</dbReference>
<dbReference type="AlphaFoldDB" id="M7SNZ7"/>
<gene>
    <name evidence="10" type="ORF">UCREL1_4854</name>
</gene>
<dbReference type="HOGENOM" id="CLU_688936_0_0_1"/>
<dbReference type="InterPro" id="IPR000425">
    <property type="entry name" value="MIP"/>
</dbReference>
<dbReference type="GO" id="GO:0015254">
    <property type="term" value="F:glycerol channel activity"/>
    <property type="evidence" value="ECO:0007669"/>
    <property type="project" value="TreeGrafter"/>
</dbReference>
<keyword evidence="6 9" id="KW-0472">Membrane</keyword>
<evidence type="ECO:0000256" key="4">
    <source>
        <dbReference type="ARBA" id="ARBA00022692"/>
    </source>
</evidence>
<feature type="transmembrane region" description="Helical" evidence="9">
    <location>
        <begin position="35"/>
        <end position="54"/>
    </location>
</feature>
<dbReference type="InterPro" id="IPR023271">
    <property type="entry name" value="Aquaporin-like"/>
</dbReference>
<organism evidence="10 11">
    <name type="scientific">Eutypa lata (strain UCR-EL1)</name>
    <name type="common">Grapevine dieback disease fungus</name>
    <name type="synonym">Eutypa armeniacae</name>
    <dbReference type="NCBI Taxonomy" id="1287681"/>
    <lineage>
        <taxon>Eukaryota</taxon>
        <taxon>Fungi</taxon>
        <taxon>Dikarya</taxon>
        <taxon>Ascomycota</taxon>
        <taxon>Pezizomycotina</taxon>
        <taxon>Sordariomycetes</taxon>
        <taxon>Xylariomycetidae</taxon>
        <taxon>Xylariales</taxon>
        <taxon>Diatrypaceae</taxon>
        <taxon>Eutypa</taxon>
    </lineage>
</organism>
<evidence type="ECO:0000256" key="5">
    <source>
        <dbReference type="ARBA" id="ARBA00022989"/>
    </source>
</evidence>
<evidence type="ECO:0000256" key="1">
    <source>
        <dbReference type="ARBA" id="ARBA00004141"/>
    </source>
</evidence>
<sequence length="400" mass="44448">MGLRGNVEVCPEDDSVDHLVWSRIRLTFREPFLEFWGAFIMVLMGDSVLAQTYLSSKEFGSWLNICLGWSCAYMFGIYVAGDSGAYLNPAVTLTNCLFRGLPLRRFPMYAAAQVLGSFCAHGVTYANYISAFDHYEGKGVRTIPPSETTSARIFCTFPAVFAPRASQFFSEFIANFVSMFCIFAMRDENGADLKGGGWFVLGLFWLNFGLMSSLGWETGSPINPARDVTGRIWLSIIGYDGAWTSFGHYSWISIIVPFMACISGAIMYDIFIYTGESPINKPGLGLLHLLSKVCGAHDDEPKEDEEKGKATESPPISDSTQVGEEEGDLQDNDDQPEVKGGVEQKADPYDQPQNSQQGSRQAPVRSYENKFQKKKSKDTSYDDASRRRNKHQGYDDPSGS</sequence>
<evidence type="ECO:0000256" key="9">
    <source>
        <dbReference type="SAM" id="Phobius"/>
    </source>
</evidence>